<dbReference type="Proteomes" id="UP001172630">
    <property type="component" value="Unassembled WGS sequence"/>
</dbReference>
<evidence type="ECO:0000313" key="1">
    <source>
        <dbReference type="EMBL" id="MDL2408077.1"/>
    </source>
</evidence>
<evidence type="ECO:0000313" key="2">
    <source>
        <dbReference type="Proteomes" id="UP001172630"/>
    </source>
</evidence>
<dbReference type="EMBL" id="JARFYN010000029">
    <property type="protein sequence ID" value="MDL2408077.1"/>
    <property type="molecule type" value="Genomic_DNA"/>
</dbReference>
<sequence length="54" mass="6047">MTDIQRLSENNRTIICLIWSCPPKKIAATADLKQHVDAVAQAFVAKRGFADYRA</sequence>
<name>A0ABT7KIS9_9HYPH</name>
<protein>
    <submittedName>
        <fullName evidence="1">Uncharacterized protein</fullName>
    </submittedName>
</protein>
<accession>A0ABT7KIS9</accession>
<gene>
    <name evidence="1" type="ORF">PY650_20930</name>
</gene>
<dbReference type="RefSeq" id="WP_285881468.1">
    <property type="nucleotide sequence ID" value="NZ_JARFYN010000029.1"/>
</dbReference>
<keyword evidence="2" id="KW-1185">Reference proteome</keyword>
<organism evidence="1 2">
    <name type="scientific">Rhizobium calliandrae</name>
    <dbReference type="NCBI Taxonomy" id="1312182"/>
    <lineage>
        <taxon>Bacteria</taxon>
        <taxon>Pseudomonadati</taxon>
        <taxon>Pseudomonadota</taxon>
        <taxon>Alphaproteobacteria</taxon>
        <taxon>Hyphomicrobiales</taxon>
        <taxon>Rhizobiaceae</taxon>
        <taxon>Rhizobium/Agrobacterium group</taxon>
        <taxon>Rhizobium</taxon>
    </lineage>
</organism>
<proteinExistence type="predicted"/>
<reference evidence="1" key="1">
    <citation type="submission" date="2023-06" db="EMBL/GenBank/DDBJ databases">
        <title>Phylogenetic Diversity of Rhizobium strains.</title>
        <authorList>
            <person name="Moura F.T."/>
            <person name="Helene L.C.F."/>
            <person name="Hungria M."/>
        </authorList>
    </citation>
    <scope>NUCLEOTIDE SEQUENCE</scope>
    <source>
        <strain evidence="1">CCGE524</strain>
    </source>
</reference>
<comment type="caution">
    <text evidence="1">The sequence shown here is derived from an EMBL/GenBank/DDBJ whole genome shotgun (WGS) entry which is preliminary data.</text>
</comment>